<evidence type="ECO:0000259" key="1">
    <source>
        <dbReference type="PROSITE" id="PS50943"/>
    </source>
</evidence>
<dbReference type="PROSITE" id="PS50943">
    <property type="entry name" value="HTH_CROC1"/>
    <property type="match status" value="1"/>
</dbReference>
<name>A0ABW3EJR8_9ACTN</name>
<evidence type="ECO:0000313" key="2">
    <source>
        <dbReference type="EMBL" id="MFD0899975.1"/>
    </source>
</evidence>
<dbReference type="CDD" id="cd00093">
    <property type="entry name" value="HTH_XRE"/>
    <property type="match status" value="1"/>
</dbReference>
<reference evidence="3" key="1">
    <citation type="journal article" date="2019" name="Int. J. Syst. Evol. Microbiol.">
        <title>The Global Catalogue of Microorganisms (GCM) 10K type strain sequencing project: providing services to taxonomists for standard genome sequencing and annotation.</title>
        <authorList>
            <consortium name="The Broad Institute Genomics Platform"/>
            <consortium name="The Broad Institute Genome Sequencing Center for Infectious Disease"/>
            <person name="Wu L."/>
            <person name="Ma J."/>
        </authorList>
    </citation>
    <scope>NUCLEOTIDE SEQUENCE [LARGE SCALE GENOMIC DNA]</scope>
    <source>
        <strain evidence="3">JCM 31202</strain>
    </source>
</reference>
<dbReference type="InterPro" id="IPR043917">
    <property type="entry name" value="DUF5753"/>
</dbReference>
<protein>
    <submittedName>
        <fullName evidence="2">Scr1 family TA system antitoxin-like transcriptional regulator</fullName>
    </submittedName>
</protein>
<proteinExistence type="predicted"/>
<sequence>MAARKPSPALKAFGAEVARQREEASIIRSELAKRMAVSRSYISQVESGNTRCRRDFAERLDKALGTGNTLTTLWDKLLPSTTYPKFFADYPQAEASAELLRMYGETFVIGLFQTVDYARVLLPNEHDLEARLKRQEILSLKPAPRIVAVLSETVLAREVGNRDVMRAQCEHLLEVSALDHVTLQVAPIAHYRGVSGSFSIATQPTGEELVHLETSTGGITSDDSGDILHVVGAFAEMQARALSVSESRDFLRKAVDRWAM</sequence>
<gene>
    <name evidence="2" type="ORF">ACFQ11_06195</name>
</gene>
<dbReference type="RefSeq" id="WP_378296886.1">
    <property type="nucleotide sequence ID" value="NZ_JBHTJA010000007.1"/>
</dbReference>
<feature type="domain" description="HTH cro/C1-type" evidence="1">
    <location>
        <begin position="17"/>
        <end position="73"/>
    </location>
</feature>
<organism evidence="2 3">
    <name type="scientific">Actinomadura sediminis</name>
    <dbReference type="NCBI Taxonomy" id="1038904"/>
    <lineage>
        <taxon>Bacteria</taxon>
        <taxon>Bacillati</taxon>
        <taxon>Actinomycetota</taxon>
        <taxon>Actinomycetes</taxon>
        <taxon>Streptosporangiales</taxon>
        <taxon>Thermomonosporaceae</taxon>
        <taxon>Actinomadura</taxon>
    </lineage>
</organism>
<accession>A0ABW3EJR8</accession>
<dbReference type="Gene3D" id="1.10.260.40">
    <property type="entry name" value="lambda repressor-like DNA-binding domains"/>
    <property type="match status" value="1"/>
</dbReference>
<dbReference type="Proteomes" id="UP001596972">
    <property type="component" value="Unassembled WGS sequence"/>
</dbReference>
<dbReference type="Pfam" id="PF13560">
    <property type="entry name" value="HTH_31"/>
    <property type="match status" value="1"/>
</dbReference>
<comment type="caution">
    <text evidence="2">The sequence shown here is derived from an EMBL/GenBank/DDBJ whole genome shotgun (WGS) entry which is preliminary data.</text>
</comment>
<dbReference type="SMART" id="SM00530">
    <property type="entry name" value="HTH_XRE"/>
    <property type="match status" value="1"/>
</dbReference>
<keyword evidence="3" id="KW-1185">Reference proteome</keyword>
<dbReference type="SUPFAM" id="SSF47413">
    <property type="entry name" value="lambda repressor-like DNA-binding domains"/>
    <property type="match status" value="1"/>
</dbReference>
<evidence type="ECO:0000313" key="3">
    <source>
        <dbReference type="Proteomes" id="UP001596972"/>
    </source>
</evidence>
<dbReference type="InterPro" id="IPR010982">
    <property type="entry name" value="Lambda_DNA-bd_dom_sf"/>
</dbReference>
<dbReference type="EMBL" id="JBHTJA010000007">
    <property type="protein sequence ID" value="MFD0899975.1"/>
    <property type="molecule type" value="Genomic_DNA"/>
</dbReference>
<dbReference type="Pfam" id="PF19054">
    <property type="entry name" value="DUF5753"/>
    <property type="match status" value="1"/>
</dbReference>
<dbReference type="InterPro" id="IPR001387">
    <property type="entry name" value="Cro/C1-type_HTH"/>
</dbReference>